<comment type="similarity">
    <text evidence="7">Belongs to the NFYA/HAP2 subunit family.</text>
</comment>
<organism evidence="9 10">
    <name type="scientific">Huiozyma naganishii (strain ATCC MYA-139 / BCRC 22969 / CBS 8797 / KCTC 17520 / NBRC 10181 / NCYC 3082 / Yp74L-3)</name>
    <name type="common">Yeast</name>
    <name type="synonym">Kazachstania naganishii</name>
    <dbReference type="NCBI Taxonomy" id="1071383"/>
    <lineage>
        <taxon>Eukaryota</taxon>
        <taxon>Fungi</taxon>
        <taxon>Dikarya</taxon>
        <taxon>Ascomycota</taxon>
        <taxon>Saccharomycotina</taxon>
        <taxon>Saccharomycetes</taxon>
        <taxon>Saccharomycetales</taxon>
        <taxon>Saccharomycetaceae</taxon>
        <taxon>Huiozyma</taxon>
    </lineage>
</organism>
<dbReference type="PROSITE" id="PS00686">
    <property type="entry name" value="NFYA_HAP2_1"/>
    <property type="match status" value="1"/>
</dbReference>
<gene>
    <name evidence="9" type="primary">KNAG0I00270</name>
    <name evidence="9" type="ordered locus">KNAG_0I00270</name>
</gene>
<evidence type="ECO:0000256" key="8">
    <source>
        <dbReference type="SAM" id="MobiDB-lite"/>
    </source>
</evidence>
<evidence type="ECO:0000256" key="1">
    <source>
        <dbReference type="ARBA" id="ARBA00004123"/>
    </source>
</evidence>
<feature type="compositionally biased region" description="Polar residues" evidence="8">
    <location>
        <begin position="27"/>
        <end position="36"/>
    </location>
</feature>
<dbReference type="STRING" id="1071383.J7RPY1"/>
<keyword evidence="10" id="KW-1185">Reference proteome</keyword>
<evidence type="ECO:0000256" key="3">
    <source>
        <dbReference type="ARBA" id="ARBA00023125"/>
    </source>
</evidence>
<keyword evidence="5 7" id="KW-0804">Transcription</keyword>
<comment type="function">
    <text evidence="7">Component of the sequence-specific heterotrimeric transcription factor (NF-Y) which specifically recognizes a 5'-CCAAT-3' box motif found in the promoters of its target genes.</text>
</comment>
<evidence type="ECO:0000256" key="4">
    <source>
        <dbReference type="ARBA" id="ARBA00023159"/>
    </source>
</evidence>
<dbReference type="Gene3D" id="6.10.250.2430">
    <property type="match status" value="1"/>
</dbReference>
<name>J7RPY1_HUIN7</name>
<sequence length="256" mass="28240">MNTRTGDMVEGDGEQYQPLESDMARPVNTSSSSSDGEGTPRGTREHQDRATTAGNTGQEHQSSMEMYLYSQLNGSIEDTAATPPRGDGDRGTDGKVATTTTPGEQRLDLDTQQGSTQGQRSREQSYGPLAEIGPLAIENAQPGVMGDDIPVLPLPEDSGQTDTVAGAEDVQPTEQPFYVNAKQYYRILKRRFARAKLEENLRISRERRPYLHESRHKHAMRRPRGQGGRFLTATEIEQLRTKEKGKHGSLAKSTSH</sequence>
<proteinExistence type="inferred from homology"/>
<dbReference type="Pfam" id="PF02045">
    <property type="entry name" value="CBFB_NFYA"/>
    <property type="match status" value="1"/>
</dbReference>
<accession>J7RPY1</accession>
<dbReference type="eggNOG" id="KOG1561">
    <property type="taxonomic scope" value="Eukaryota"/>
</dbReference>
<dbReference type="PANTHER" id="PTHR12632">
    <property type="entry name" value="TRANSCRIPTION FACTOR NF-Y ALPHA-RELATED"/>
    <property type="match status" value="1"/>
</dbReference>
<protein>
    <recommendedName>
        <fullName evidence="7">Transcriptional activator HAP2</fullName>
    </recommendedName>
</protein>
<evidence type="ECO:0000256" key="5">
    <source>
        <dbReference type="ARBA" id="ARBA00023163"/>
    </source>
</evidence>
<evidence type="ECO:0000313" key="10">
    <source>
        <dbReference type="Proteomes" id="UP000006310"/>
    </source>
</evidence>
<feature type="compositionally biased region" description="Polar residues" evidence="8">
    <location>
        <begin position="110"/>
        <end position="119"/>
    </location>
</feature>
<keyword evidence="6 7" id="KW-0539">Nucleus</keyword>
<dbReference type="GO" id="GO:0043457">
    <property type="term" value="P:regulation of cellular respiration"/>
    <property type="evidence" value="ECO:0007669"/>
    <property type="project" value="EnsemblFungi"/>
</dbReference>
<dbReference type="OrthoDB" id="1097733at2759"/>
<dbReference type="InterPro" id="IPR018362">
    <property type="entry name" value="CCAAT-binding_factor_CS"/>
</dbReference>
<dbReference type="PRINTS" id="PR00616">
    <property type="entry name" value="CCAATSUBUNTB"/>
</dbReference>
<feature type="region of interest" description="Disordered" evidence="8">
    <location>
        <begin position="139"/>
        <end position="171"/>
    </location>
</feature>
<feature type="compositionally biased region" description="Basic residues" evidence="8">
    <location>
        <begin position="214"/>
        <end position="224"/>
    </location>
</feature>
<dbReference type="PROSITE" id="PS51152">
    <property type="entry name" value="NFYA_HAP2_2"/>
    <property type="match status" value="1"/>
</dbReference>
<dbReference type="RefSeq" id="XP_022466063.1">
    <property type="nucleotide sequence ID" value="XM_022609693.1"/>
</dbReference>
<dbReference type="EMBL" id="HE978322">
    <property type="protein sequence ID" value="CCK71818.1"/>
    <property type="molecule type" value="Genomic_DNA"/>
</dbReference>
<dbReference type="HOGENOM" id="CLU_080763_1_0_1"/>
<evidence type="ECO:0000313" key="9">
    <source>
        <dbReference type="EMBL" id="CCK71818.1"/>
    </source>
</evidence>
<dbReference type="GO" id="GO:0001228">
    <property type="term" value="F:DNA-binding transcription activator activity, RNA polymerase II-specific"/>
    <property type="evidence" value="ECO:0007669"/>
    <property type="project" value="EnsemblFungi"/>
</dbReference>
<dbReference type="GO" id="GO:0016602">
    <property type="term" value="C:CCAAT-binding factor complex"/>
    <property type="evidence" value="ECO:0007669"/>
    <property type="project" value="EnsemblFungi"/>
</dbReference>
<dbReference type="InterPro" id="IPR001289">
    <property type="entry name" value="NFYA"/>
</dbReference>
<feature type="compositionally biased region" description="Basic residues" evidence="8">
    <location>
        <begin position="243"/>
        <end position="256"/>
    </location>
</feature>
<evidence type="ECO:0000256" key="7">
    <source>
        <dbReference type="RuleBase" id="RU367155"/>
    </source>
</evidence>
<dbReference type="GO" id="GO:0000978">
    <property type="term" value="F:RNA polymerase II cis-regulatory region sequence-specific DNA binding"/>
    <property type="evidence" value="ECO:0007669"/>
    <property type="project" value="EnsemblFungi"/>
</dbReference>
<evidence type="ECO:0000256" key="2">
    <source>
        <dbReference type="ARBA" id="ARBA00023015"/>
    </source>
</evidence>
<reference evidence="10" key="2">
    <citation type="submission" date="2012-08" db="EMBL/GenBank/DDBJ databases">
        <title>Genome sequence of Kazachstania naganishii.</title>
        <authorList>
            <person name="Gordon J.L."/>
            <person name="Armisen D."/>
            <person name="Proux-Wera E."/>
            <person name="OhEigeartaigh S.S."/>
            <person name="Byrne K.P."/>
            <person name="Wolfe K.H."/>
        </authorList>
    </citation>
    <scope>NUCLEOTIDE SEQUENCE [LARGE SCALE GENOMIC DNA]</scope>
    <source>
        <strain evidence="10">ATCC MYA-139 / BCRC 22969 / CBS 8797 / CCRC 22969 / KCTC 17520 / NBRC 10181 / NCYC 3082</strain>
    </source>
</reference>
<dbReference type="AlphaFoldDB" id="J7RPY1"/>
<evidence type="ECO:0000256" key="6">
    <source>
        <dbReference type="ARBA" id="ARBA00023242"/>
    </source>
</evidence>
<comment type="subcellular location">
    <subcellularLocation>
        <location evidence="1 7">Nucleus</location>
    </subcellularLocation>
</comment>
<reference evidence="9 10" key="1">
    <citation type="journal article" date="2011" name="Proc. Natl. Acad. Sci. U.S.A.">
        <title>Evolutionary erosion of yeast sex chromosomes by mating-type switching accidents.</title>
        <authorList>
            <person name="Gordon J.L."/>
            <person name="Armisen D."/>
            <person name="Proux-Wera E."/>
            <person name="Oheigeartaigh S.S."/>
            <person name="Byrne K.P."/>
            <person name="Wolfe K.H."/>
        </authorList>
    </citation>
    <scope>NUCLEOTIDE SEQUENCE [LARGE SCALE GENOMIC DNA]</scope>
    <source>
        <strain evidence="10">ATCC MYA-139 / BCRC 22969 / CBS 8797 / CCRC 22969 / KCTC 17520 / NBRC 10181 / NCYC 3082</strain>
    </source>
</reference>
<dbReference type="GeneID" id="34527561"/>
<dbReference type="SMART" id="SM00521">
    <property type="entry name" value="CBF"/>
    <property type="match status" value="1"/>
</dbReference>
<keyword evidence="2 7" id="KW-0805">Transcription regulation</keyword>
<feature type="compositionally biased region" description="Polar residues" evidence="8">
    <location>
        <begin position="50"/>
        <end position="76"/>
    </location>
</feature>
<comment type="subunit">
    <text evidence="7">Heterotrimer.</text>
</comment>
<dbReference type="KEGG" id="kng:KNAG_0I00270"/>
<keyword evidence="3 7" id="KW-0238">DNA-binding</keyword>
<dbReference type="Proteomes" id="UP000006310">
    <property type="component" value="Chromosome 9"/>
</dbReference>
<feature type="region of interest" description="Disordered" evidence="8">
    <location>
        <begin position="210"/>
        <end position="256"/>
    </location>
</feature>
<keyword evidence="4" id="KW-0010">Activator</keyword>
<feature type="region of interest" description="Disordered" evidence="8">
    <location>
        <begin position="1"/>
        <end position="126"/>
    </location>
</feature>